<organism evidence="3 4">
    <name type="scientific">Bhargavaea beijingensis</name>
    <dbReference type="NCBI Taxonomy" id="426756"/>
    <lineage>
        <taxon>Bacteria</taxon>
        <taxon>Bacillati</taxon>
        <taxon>Bacillota</taxon>
        <taxon>Bacilli</taxon>
        <taxon>Bacillales</taxon>
        <taxon>Caryophanaceae</taxon>
        <taxon>Bhargavaea</taxon>
    </lineage>
</organism>
<reference evidence="3 4" key="1">
    <citation type="submission" date="2016-10" db="EMBL/GenBank/DDBJ databases">
        <authorList>
            <person name="de Groot N.N."/>
        </authorList>
    </citation>
    <scope>NUCLEOTIDE SEQUENCE [LARGE SCALE GENOMIC DNA]</scope>
    <source>
        <strain evidence="3 4">CGMCC 1.6762</strain>
    </source>
</reference>
<sequence length="263" mass="29652">MWKWEADGQATAAVVLMHSAYEHHGRHAWLIERFRTAGMHVIAGDLPGHGKRGSEVHDEGFYEYRRYAKELIRTGMAEDLPVFVLGHGLGGVLAADMARNDNLACAGLILTSPWFRLKHLPPRMKGPLSGLGKIAGGIKFNHQITDGMLTGNQDPVMDDSENLYHPVATAAWFRELNTYIKEISESVPKPGSPPVLLHAAGRDELADPDAMHAWLTMKGRDEFQYKYWKNARHDIFREQEQEEVFLYTESFIKGVLRSLGYLV</sequence>
<dbReference type="EMBL" id="FNAR01000014">
    <property type="protein sequence ID" value="SDE65304.1"/>
    <property type="molecule type" value="Genomic_DNA"/>
</dbReference>
<feature type="domain" description="Serine aminopeptidase S33" evidence="1">
    <location>
        <begin position="9"/>
        <end position="240"/>
    </location>
</feature>
<dbReference type="PANTHER" id="PTHR11614">
    <property type="entry name" value="PHOSPHOLIPASE-RELATED"/>
    <property type="match status" value="1"/>
</dbReference>
<dbReference type="InterPro" id="IPR022742">
    <property type="entry name" value="Hydrolase_4"/>
</dbReference>
<dbReference type="InterPro" id="IPR029058">
    <property type="entry name" value="AB_hydrolase_fold"/>
</dbReference>
<dbReference type="Proteomes" id="UP000198823">
    <property type="component" value="Unassembled WGS sequence"/>
</dbReference>
<dbReference type="GO" id="GO:0016787">
    <property type="term" value="F:hydrolase activity"/>
    <property type="evidence" value="ECO:0007669"/>
    <property type="project" value="UniProtKB-KW"/>
</dbReference>
<evidence type="ECO:0000313" key="4">
    <source>
        <dbReference type="Proteomes" id="UP000198823"/>
    </source>
</evidence>
<keyword evidence="5" id="KW-1185">Reference proteome</keyword>
<reference evidence="2 5" key="2">
    <citation type="submission" date="2018-12" db="EMBL/GenBank/DDBJ databases">
        <title>Comparitive functional genomics of dry heat resistant strains isolated from the viking spacecraft.</title>
        <authorList>
            <person name="Seuylemezian A."/>
            <person name="Vaishampayan P."/>
        </authorList>
    </citation>
    <scope>NUCLEOTIDE SEQUENCE [LARGE SCALE GENOMIC DNA]</scope>
    <source>
        <strain evidence="2 5">M6-11</strain>
    </source>
</reference>
<dbReference type="Pfam" id="PF12146">
    <property type="entry name" value="Hydrolase_4"/>
    <property type="match status" value="1"/>
</dbReference>
<gene>
    <name evidence="2" type="ORF">EJA12_11495</name>
    <name evidence="3" type="ORF">SAMN04488126_11448</name>
</gene>
<dbReference type="OrthoDB" id="9806902at2"/>
<evidence type="ECO:0000259" key="1">
    <source>
        <dbReference type="Pfam" id="PF12146"/>
    </source>
</evidence>
<dbReference type="AlphaFoldDB" id="A0A1G7ENS1"/>
<protein>
    <submittedName>
        <fullName evidence="2">Alpha/beta hydrolase</fullName>
    </submittedName>
    <submittedName>
        <fullName evidence="3">Lysophospholipase</fullName>
    </submittedName>
</protein>
<dbReference type="RefSeq" id="WP_092097704.1">
    <property type="nucleotide sequence ID" value="NZ_FNAR01000014.1"/>
</dbReference>
<dbReference type="InterPro" id="IPR051044">
    <property type="entry name" value="MAG_DAG_Lipase"/>
</dbReference>
<dbReference type="EMBL" id="RWGW01000019">
    <property type="protein sequence ID" value="RSK25311.1"/>
    <property type="molecule type" value="Genomic_DNA"/>
</dbReference>
<dbReference type="Gene3D" id="3.40.50.1820">
    <property type="entry name" value="alpha/beta hydrolase"/>
    <property type="match status" value="1"/>
</dbReference>
<keyword evidence="2" id="KW-0378">Hydrolase</keyword>
<evidence type="ECO:0000313" key="3">
    <source>
        <dbReference type="EMBL" id="SDE65304.1"/>
    </source>
</evidence>
<proteinExistence type="predicted"/>
<dbReference type="Proteomes" id="UP000272481">
    <property type="component" value="Unassembled WGS sequence"/>
</dbReference>
<dbReference type="SUPFAM" id="SSF53474">
    <property type="entry name" value="alpha/beta-Hydrolases"/>
    <property type="match status" value="1"/>
</dbReference>
<dbReference type="STRING" id="426756.SAMN04488126_11448"/>
<evidence type="ECO:0000313" key="5">
    <source>
        <dbReference type="Proteomes" id="UP000272481"/>
    </source>
</evidence>
<name>A0A1G7ENS1_9BACL</name>
<evidence type="ECO:0000313" key="2">
    <source>
        <dbReference type="EMBL" id="RSK25311.1"/>
    </source>
</evidence>
<accession>A0A1G7ENS1</accession>